<reference evidence="12" key="1">
    <citation type="submission" date="2017-02" db="UniProtKB">
        <authorList>
            <consortium name="WormBaseParasite"/>
        </authorList>
    </citation>
    <scope>IDENTIFICATION</scope>
</reference>
<keyword evidence="2" id="KW-0193">Cuticle</keyword>
<evidence type="ECO:0000256" key="5">
    <source>
        <dbReference type="ARBA" id="ARBA00022729"/>
    </source>
</evidence>
<dbReference type="PANTHER" id="PTHR22907">
    <property type="entry name" value="GH04558P"/>
    <property type="match status" value="1"/>
</dbReference>
<evidence type="ECO:0000256" key="2">
    <source>
        <dbReference type="ARBA" id="ARBA00022460"/>
    </source>
</evidence>
<evidence type="ECO:0000256" key="3">
    <source>
        <dbReference type="ARBA" id="ARBA00022475"/>
    </source>
</evidence>
<dbReference type="Proteomes" id="UP000038045">
    <property type="component" value="Unplaced"/>
</dbReference>
<dbReference type="InterPro" id="IPR042235">
    <property type="entry name" value="ZP-C_dom"/>
</dbReference>
<keyword evidence="4 8" id="KW-0812">Transmembrane</keyword>
<comment type="subcellular location">
    <subcellularLocation>
        <location evidence="1">Cell membrane</location>
        <topology evidence="1">Single-pass type I membrane protein</topology>
    </subcellularLocation>
</comment>
<dbReference type="STRING" id="131310.A0A0N4ZSF5"/>
<evidence type="ECO:0000313" key="11">
    <source>
        <dbReference type="Proteomes" id="UP000038045"/>
    </source>
</evidence>
<feature type="domain" description="ZP" evidence="10">
    <location>
        <begin position="30"/>
        <end position="268"/>
    </location>
</feature>
<dbReference type="GO" id="GO:0042302">
    <property type="term" value="F:structural constituent of cuticle"/>
    <property type="evidence" value="ECO:0007669"/>
    <property type="project" value="UniProtKB-KW"/>
</dbReference>
<dbReference type="Pfam" id="PF25301">
    <property type="entry name" value="CUT_C"/>
    <property type="match status" value="1"/>
</dbReference>
<evidence type="ECO:0000256" key="1">
    <source>
        <dbReference type="ARBA" id="ARBA00004251"/>
    </source>
</evidence>
<evidence type="ECO:0000256" key="4">
    <source>
        <dbReference type="ARBA" id="ARBA00022692"/>
    </source>
</evidence>
<dbReference type="InterPro" id="IPR001507">
    <property type="entry name" value="ZP_dom"/>
</dbReference>
<feature type="transmembrane region" description="Helical" evidence="8">
    <location>
        <begin position="354"/>
        <end position="377"/>
    </location>
</feature>
<dbReference type="InterPro" id="IPR051962">
    <property type="entry name" value="Cuticlin"/>
</dbReference>
<evidence type="ECO:0000256" key="9">
    <source>
        <dbReference type="SAM" id="SignalP"/>
    </source>
</evidence>
<sequence>MISKLILFIFMTPIFGEYQENFVIGVPNVVCEENDVSLDIITAKPFAGNIFVKGHAKDEACKQSYSSNGTSLYSLPLGECGMQRLRTANPRGINFAVTIIVSFHPSGFITKNDKAYKIRCFYMEPEEIVTNSIEVSALSTTEIQDEMPMPVCEYSVRKNSIDGPVLSFANVGDIAYHVWECNGSNIGILVKKCFVTDGDGEDHAVIDFDGCTTDNFLLSEVFYEKNLMKASATSTVFKYADSNQLYFTCQIRLCQKQMGLCDEVTPPKCKSNNKVIEKKNNNTEINDKENETILTKDDVLVLKAGKKKRAVGVSLKDNNKKSMEIDVASPELLILDQGEAFFINRRDNYCISKIFLPLIPIVLILVVCITATITLIISNIVTRNSIRYGICA</sequence>
<keyword evidence="3" id="KW-1003">Cell membrane</keyword>
<dbReference type="PROSITE" id="PS51034">
    <property type="entry name" value="ZP_2"/>
    <property type="match status" value="1"/>
</dbReference>
<keyword evidence="5 9" id="KW-0732">Signal</keyword>
<dbReference type="Pfam" id="PF25057">
    <property type="entry name" value="CUT_N"/>
    <property type="match status" value="1"/>
</dbReference>
<evidence type="ECO:0000313" key="12">
    <source>
        <dbReference type="WBParaSite" id="PTRK_0001143500.1"/>
    </source>
</evidence>
<name>A0A0N4ZSF5_PARTI</name>
<dbReference type="SMART" id="SM00241">
    <property type="entry name" value="ZP"/>
    <property type="match status" value="1"/>
</dbReference>
<dbReference type="InterPro" id="IPR056953">
    <property type="entry name" value="CUT_N"/>
</dbReference>
<evidence type="ECO:0000256" key="8">
    <source>
        <dbReference type="SAM" id="Phobius"/>
    </source>
</evidence>
<dbReference type="WBParaSite" id="PTRK_0001143500.1">
    <property type="protein sequence ID" value="PTRK_0001143500.1"/>
    <property type="gene ID" value="PTRK_0001143500"/>
</dbReference>
<organism evidence="11 12">
    <name type="scientific">Parastrongyloides trichosuri</name>
    <name type="common">Possum-specific nematode worm</name>
    <dbReference type="NCBI Taxonomy" id="131310"/>
    <lineage>
        <taxon>Eukaryota</taxon>
        <taxon>Metazoa</taxon>
        <taxon>Ecdysozoa</taxon>
        <taxon>Nematoda</taxon>
        <taxon>Chromadorea</taxon>
        <taxon>Rhabditida</taxon>
        <taxon>Tylenchina</taxon>
        <taxon>Panagrolaimomorpha</taxon>
        <taxon>Strongyloidoidea</taxon>
        <taxon>Strongyloididae</taxon>
        <taxon>Parastrongyloides</taxon>
    </lineage>
</organism>
<proteinExistence type="predicted"/>
<evidence type="ECO:0000259" key="10">
    <source>
        <dbReference type="PROSITE" id="PS51034"/>
    </source>
</evidence>
<keyword evidence="7 8" id="KW-0472">Membrane</keyword>
<dbReference type="PANTHER" id="PTHR22907:SF32">
    <property type="entry name" value="ZP DOMAIN-CONTAINING PROTEIN"/>
    <property type="match status" value="1"/>
</dbReference>
<keyword evidence="6 8" id="KW-1133">Transmembrane helix</keyword>
<dbReference type="InterPro" id="IPR057475">
    <property type="entry name" value="CUT_C"/>
</dbReference>
<feature type="chain" id="PRO_5005892169" evidence="9">
    <location>
        <begin position="17"/>
        <end position="392"/>
    </location>
</feature>
<dbReference type="GO" id="GO:0005886">
    <property type="term" value="C:plasma membrane"/>
    <property type="evidence" value="ECO:0007669"/>
    <property type="project" value="UniProtKB-SubCell"/>
</dbReference>
<evidence type="ECO:0000256" key="6">
    <source>
        <dbReference type="ARBA" id="ARBA00022989"/>
    </source>
</evidence>
<dbReference type="AlphaFoldDB" id="A0A0N4ZSF5"/>
<feature type="signal peptide" evidence="9">
    <location>
        <begin position="1"/>
        <end position="16"/>
    </location>
</feature>
<dbReference type="Gene3D" id="2.60.40.4100">
    <property type="entry name" value="Zona pellucida, ZP-C domain"/>
    <property type="match status" value="1"/>
</dbReference>
<protein>
    <submittedName>
        <fullName evidence="12">ZP domain-containing protein</fullName>
    </submittedName>
</protein>
<evidence type="ECO:0000256" key="7">
    <source>
        <dbReference type="ARBA" id="ARBA00023136"/>
    </source>
</evidence>
<keyword evidence="11" id="KW-1185">Reference proteome</keyword>
<accession>A0A0N4ZSF5</accession>